<feature type="non-terminal residue" evidence="1">
    <location>
        <position position="1"/>
    </location>
</feature>
<keyword evidence="2" id="KW-1185">Reference proteome</keyword>
<evidence type="ECO:0000313" key="1">
    <source>
        <dbReference type="EMBL" id="KAH6653547.1"/>
    </source>
</evidence>
<dbReference type="OrthoDB" id="6486656at2759"/>
<dbReference type="Gene3D" id="1.10.600.10">
    <property type="entry name" value="Farnesyl Diphosphate Synthase"/>
    <property type="match status" value="1"/>
</dbReference>
<organism evidence="1 2">
    <name type="scientific">Truncatella angustata</name>
    <dbReference type="NCBI Taxonomy" id="152316"/>
    <lineage>
        <taxon>Eukaryota</taxon>
        <taxon>Fungi</taxon>
        <taxon>Dikarya</taxon>
        <taxon>Ascomycota</taxon>
        <taxon>Pezizomycotina</taxon>
        <taxon>Sordariomycetes</taxon>
        <taxon>Xylariomycetidae</taxon>
        <taxon>Amphisphaeriales</taxon>
        <taxon>Sporocadaceae</taxon>
        <taxon>Truncatella</taxon>
    </lineage>
</organism>
<accession>A0A9P8UJW1</accession>
<dbReference type="RefSeq" id="XP_045957824.1">
    <property type="nucleotide sequence ID" value="XM_046098141.1"/>
</dbReference>
<dbReference type="EMBL" id="JAGPXC010000005">
    <property type="protein sequence ID" value="KAH6653547.1"/>
    <property type="molecule type" value="Genomic_DNA"/>
</dbReference>
<protein>
    <submittedName>
        <fullName evidence="1">Uncharacterized protein</fullName>
    </submittedName>
</protein>
<comment type="caution">
    <text evidence="1">The sequence shown here is derived from an EMBL/GenBank/DDBJ whole genome shotgun (WGS) entry which is preliminary data.</text>
</comment>
<dbReference type="InterPro" id="IPR008949">
    <property type="entry name" value="Isoprenoid_synthase_dom_sf"/>
</dbReference>
<reference evidence="1" key="1">
    <citation type="journal article" date="2021" name="Nat. Commun.">
        <title>Genetic determinants of endophytism in the Arabidopsis root mycobiome.</title>
        <authorList>
            <person name="Mesny F."/>
            <person name="Miyauchi S."/>
            <person name="Thiergart T."/>
            <person name="Pickel B."/>
            <person name="Atanasova L."/>
            <person name="Karlsson M."/>
            <person name="Huettel B."/>
            <person name="Barry K.W."/>
            <person name="Haridas S."/>
            <person name="Chen C."/>
            <person name="Bauer D."/>
            <person name="Andreopoulos W."/>
            <person name="Pangilinan J."/>
            <person name="LaButti K."/>
            <person name="Riley R."/>
            <person name="Lipzen A."/>
            <person name="Clum A."/>
            <person name="Drula E."/>
            <person name="Henrissat B."/>
            <person name="Kohler A."/>
            <person name="Grigoriev I.V."/>
            <person name="Martin F.M."/>
            <person name="Hacquard S."/>
        </authorList>
    </citation>
    <scope>NUCLEOTIDE SEQUENCE</scope>
    <source>
        <strain evidence="1">MPI-SDFR-AT-0073</strain>
    </source>
</reference>
<evidence type="ECO:0000313" key="2">
    <source>
        <dbReference type="Proteomes" id="UP000758603"/>
    </source>
</evidence>
<dbReference type="Proteomes" id="UP000758603">
    <property type="component" value="Unassembled WGS sequence"/>
</dbReference>
<dbReference type="GeneID" id="70127033"/>
<dbReference type="AlphaFoldDB" id="A0A9P8UJW1"/>
<sequence>FRGFTPQAQQAFDKCSFNLLTVLMCPRLTREQLRCACDVMNLFFIFDEHSDRSEPADVWNQVDIVMDALRNSETP</sequence>
<name>A0A9P8UJW1_9PEZI</name>
<gene>
    <name evidence="1" type="ORF">BKA67DRAFT_519947</name>
</gene>
<proteinExistence type="predicted"/>
<dbReference type="SUPFAM" id="SSF48576">
    <property type="entry name" value="Terpenoid synthases"/>
    <property type="match status" value="1"/>
</dbReference>